<keyword evidence="1" id="KW-0812">Transmembrane</keyword>
<dbReference type="EMBL" id="CEKZ01000003">
    <property type="protein sequence ID" value="CEQ04203.1"/>
    <property type="molecule type" value="Genomic_DNA"/>
</dbReference>
<organism evidence="2 3">
    <name type="scientific">Paraclostridium sordellii</name>
    <name type="common">Clostridium sordellii</name>
    <dbReference type="NCBI Taxonomy" id="1505"/>
    <lineage>
        <taxon>Bacteria</taxon>
        <taxon>Bacillati</taxon>
        <taxon>Bacillota</taxon>
        <taxon>Clostridia</taxon>
        <taxon>Peptostreptococcales</taxon>
        <taxon>Peptostreptococcaceae</taxon>
        <taxon>Paraclostridium</taxon>
    </lineage>
</organism>
<dbReference type="AlphaFoldDB" id="A0A0C7G7R8"/>
<keyword evidence="1" id="KW-1133">Transmembrane helix</keyword>
<feature type="transmembrane region" description="Helical" evidence="1">
    <location>
        <begin position="6"/>
        <end position="29"/>
    </location>
</feature>
<evidence type="ECO:0000313" key="2">
    <source>
        <dbReference type="EMBL" id="CEQ04203.1"/>
    </source>
</evidence>
<accession>A0A0C7G7R8</accession>
<protein>
    <submittedName>
        <fullName evidence="2">Uncharacterized protein</fullName>
    </submittedName>
</protein>
<dbReference type="Proteomes" id="UP000049127">
    <property type="component" value="Unassembled WGS sequence"/>
</dbReference>
<proteinExistence type="predicted"/>
<gene>
    <name evidence="2" type="ORF">R28058_19361</name>
</gene>
<evidence type="ECO:0000256" key="1">
    <source>
        <dbReference type="SAM" id="Phobius"/>
    </source>
</evidence>
<reference evidence="2 3" key="1">
    <citation type="submission" date="2015-01" db="EMBL/GenBank/DDBJ databases">
        <authorList>
            <person name="Aslett A.Martin."/>
            <person name="De Silva Nishadi"/>
        </authorList>
    </citation>
    <scope>NUCLEOTIDE SEQUENCE [LARGE SCALE GENOMIC DNA]</scope>
    <source>
        <strain evidence="2 3">R28058</strain>
    </source>
</reference>
<evidence type="ECO:0000313" key="3">
    <source>
        <dbReference type="Proteomes" id="UP000049127"/>
    </source>
</evidence>
<keyword evidence="1" id="KW-0472">Membrane</keyword>
<sequence>MPTISLIFLFINPLYIVLTIGLLTLNVFISQRNKIEHYDASGFSYMIKLINVANKIKENKRIR</sequence>
<name>A0A0C7G7R8_PARSO</name>